<protein>
    <submittedName>
        <fullName evidence="8">Heat shock protein HSP 90-beta</fullName>
    </submittedName>
</protein>
<evidence type="ECO:0000256" key="7">
    <source>
        <dbReference type="SAM" id="MobiDB-lite"/>
    </source>
</evidence>
<reference evidence="9" key="1">
    <citation type="journal article" date="2013" name="Science">
        <title>Comparative analysis of bat genomes provides insight into the evolution of flight and immunity.</title>
        <authorList>
            <person name="Zhang G."/>
            <person name="Cowled C."/>
            <person name="Shi Z."/>
            <person name="Huang Z."/>
            <person name="Bishop-Lilly K.A."/>
            <person name="Fang X."/>
            <person name="Wynne J.W."/>
            <person name="Xiong Z."/>
            <person name="Baker M.L."/>
            <person name="Zhao W."/>
            <person name="Tachedjian M."/>
            <person name="Zhu Y."/>
            <person name="Zhou P."/>
            <person name="Jiang X."/>
            <person name="Ng J."/>
            <person name="Yang L."/>
            <person name="Wu L."/>
            <person name="Xiao J."/>
            <person name="Feng Y."/>
            <person name="Chen Y."/>
            <person name="Sun X."/>
            <person name="Zhang Y."/>
            <person name="Marsh G.A."/>
            <person name="Crameri G."/>
            <person name="Broder C.C."/>
            <person name="Frey K.G."/>
            <person name="Wang L.F."/>
            <person name="Wang J."/>
        </authorList>
    </citation>
    <scope>NUCLEOTIDE SEQUENCE [LARGE SCALE GENOMIC DNA]</scope>
</reference>
<dbReference type="InterPro" id="IPR020575">
    <property type="entry name" value="Hsp90_N"/>
</dbReference>
<keyword evidence="6" id="KW-0143">Chaperone</keyword>
<evidence type="ECO:0000313" key="9">
    <source>
        <dbReference type="Proteomes" id="UP000010552"/>
    </source>
</evidence>
<feature type="compositionally biased region" description="Basic residues" evidence="7">
    <location>
        <begin position="213"/>
        <end position="222"/>
    </location>
</feature>
<evidence type="ECO:0000256" key="4">
    <source>
        <dbReference type="ARBA" id="ARBA00022840"/>
    </source>
</evidence>
<feature type="region of interest" description="Disordered" evidence="7">
    <location>
        <begin position="182"/>
        <end position="260"/>
    </location>
</feature>
<evidence type="ECO:0000256" key="6">
    <source>
        <dbReference type="ARBA" id="ARBA00023186"/>
    </source>
</evidence>
<dbReference type="GO" id="GO:0140662">
    <property type="term" value="F:ATP-dependent protein folding chaperone"/>
    <property type="evidence" value="ECO:0007669"/>
    <property type="project" value="InterPro"/>
</dbReference>
<evidence type="ECO:0000256" key="2">
    <source>
        <dbReference type="ARBA" id="ARBA00022490"/>
    </source>
</evidence>
<dbReference type="SUPFAM" id="SSF55874">
    <property type="entry name" value="ATPase domain of HSP90 chaperone/DNA topoisomerase II/histidine kinase"/>
    <property type="match status" value="1"/>
</dbReference>
<keyword evidence="2" id="KW-0963">Cytoplasm</keyword>
<keyword evidence="9" id="KW-1185">Reference proteome</keyword>
<dbReference type="Gene3D" id="3.30.230.80">
    <property type="match status" value="1"/>
</dbReference>
<evidence type="ECO:0000256" key="5">
    <source>
        <dbReference type="ARBA" id="ARBA00023016"/>
    </source>
</evidence>
<evidence type="ECO:0000313" key="8">
    <source>
        <dbReference type="EMBL" id="ELK03508.1"/>
    </source>
</evidence>
<dbReference type="FunFam" id="3.30.565.10:FF:000357">
    <property type="entry name" value="Heat shock protein HSP 90-beta"/>
    <property type="match status" value="1"/>
</dbReference>
<evidence type="ECO:0000256" key="1">
    <source>
        <dbReference type="ARBA" id="ARBA00008239"/>
    </source>
</evidence>
<feature type="compositionally biased region" description="Basic and acidic residues" evidence="7">
    <location>
        <begin position="182"/>
        <end position="203"/>
    </location>
</feature>
<dbReference type="Proteomes" id="UP000010552">
    <property type="component" value="Unassembled WGS sequence"/>
</dbReference>
<dbReference type="InterPro" id="IPR036890">
    <property type="entry name" value="HATPase_C_sf"/>
</dbReference>
<sequence>MLKLTFLPMSHSSLFRLLPFLSLLDLYHHIVTQKAILEVYGNPVSSGKELKTDIISKPQECTLTLVDAGIGITKAELINNLETIAKSGTKAFMEALQAGADISMTEQFGVDFYSAYLVAEKVVVITKHNVNKQYARESSAGGSFTVQADFGEPIGHGIKVIFHLKENQTEYLEEKWVKEVKEEGKKEGEDKDDEKKLKTKDVGSGEEDDSAKDKKKKTKKIEKKYINQEELNKTKPIWTRTPDDITQEENGEFYKGLTNN</sequence>
<dbReference type="PRINTS" id="PR00775">
    <property type="entry name" value="HEATSHOCK90"/>
</dbReference>
<evidence type="ECO:0000256" key="3">
    <source>
        <dbReference type="ARBA" id="ARBA00022741"/>
    </source>
</evidence>
<dbReference type="STRING" id="9402.L5JZ49"/>
<gene>
    <name evidence="8" type="ORF">PAL_GLEAN10013554</name>
</gene>
<dbReference type="GO" id="GO:0016887">
    <property type="term" value="F:ATP hydrolysis activity"/>
    <property type="evidence" value="ECO:0007669"/>
    <property type="project" value="InterPro"/>
</dbReference>
<accession>L5JZ49</accession>
<dbReference type="InParanoid" id="L5JZ49"/>
<name>L5JZ49_PTEAL</name>
<keyword evidence="5 8" id="KW-0346">Stress response</keyword>
<dbReference type="Gene3D" id="3.30.565.10">
    <property type="entry name" value="Histidine kinase-like ATPase, C-terminal domain"/>
    <property type="match status" value="1"/>
</dbReference>
<dbReference type="GO" id="GO:0005524">
    <property type="term" value="F:ATP binding"/>
    <property type="evidence" value="ECO:0007669"/>
    <property type="project" value="UniProtKB-KW"/>
</dbReference>
<dbReference type="Pfam" id="PF00183">
    <property type="entry name" value="HSP90"/>
    <property type="match status" value="1"/>
</dbReference>
<feature type="compositionally biased region" description="Basic and acidic residues" evidence="7">
    <location>
        <begin position="223"/>
        <end position="233"/>
    </location>
</feature>
<keyword evidence="3" id="KW-0547">Nucleotide-binding</keyword>
<dbReference type="InterPro" id="IPR001404">
    <property type="entry name" value="Hsp90_fam"/>
</dbReference>
<proteinExistence type="inferred from homology"/>
<dbReference type="EMBL" id="KB031080">
    <property type="protein sequence ID" value="ELK03508.1"/>
    <property type="molecule type" value="Genomic_DNA"/>
</dbReference>
<dbReference type="PANTHER" id="PTHR11528">
    <property type="entry name" value="HEAT SHOCK PROTEIN 90 FAMILY MEMBER"/>
    <property type="match status" value="1"/>
</dbReference>
<comment type="similarity">
    <text evidence="1">Belongs to the heat shock protein 90 family.</text>
</comment>
<organism evidence="8 9">
    <name type="scientific">Pteropus alecto</name>
    <name type="common">Black flying fox</name>
    <dbReference type="NCBI Taxonomy" id="9402"/>
    <lineage>
        <taxon>Eukaryota</taxon>
        <taxon>Metazoa</taxon>
        <taxon>Chordata</taxon>
        <taxon>Craniata</taxon>
        <taxon>Vertebrata</taxon>
        <taxon>Euteleostomi</taxon>
        <taxon>Mammalia</taxon>
        <taxon>Eutheria</taxon>
        <taxon>Laurasiatheria</taxon>
        <taxon>Chiroptera</taxon>
        <taxon>Yinpterochiroptera</taxon>
        <taxon>Pteropodoidea</taxon>
        <taxon>Pteropodidae</taxon>
        <taxon>Pteropodinae</taxon>
        <taxon>Pteropus</taxon>
    </lineage>
</organism>
<dbReference type="GO" id="GO:0051082">
    <property type="term" value="F:unfolded protein binding"/>
    <property type="evidence" value="ECO:0007669"/>
    <property type="project" value="InterPro"/>
</dbReference>
<keyword evidence="4" id="KW-0067">ATP-binding</keyword>
<dbReference type="AlphaFoldDB" id="L5JZ49"/>